<dbReference type="Pfam" id="PF00563">
    <property type="entry name" value="EAL"/>
    <property type="match status" value="1"/>
</dbReference>
<dbReference type="InterPro" id="IPR050706">
    <property type="entry name" value="Cyclic-di-GMP_PDE-like"/>
</dbReference>
<dbReference type="PANTHER" id="PTHR33121:SF32">
    <property type="entry name" value="RNASE E SPECIFICITY FACTOR CSRD"/>
    <property type="match status" value="1"/>
</dbReference>
<keyword evidence="1" id="KW-0472">Membrane</keyword>
<dbReference type="InterPro" id="IPR001633">
    <property type="entry name" value="EAL_dom"/>
</dbReference>
<dbReference type="EMBL" id="PPSX01000036">
    <property type="protein sequence ID" value="RZQ53152.1"/>
    <property type="molecule type" value="Genomic_DNA"/>
</dbReference>
<proteinExistence type="predicted"/>
<gene>
    <name evidence="3" type="ORF">C1E23_11040</name>
</gene>
<evidence type="ECO:0000313" key="3">
    <source>
        <dbReference type="EMBL" id="RZQ53152.1"/>
    </source>
</evidence>
<feature type="transmembrane region" description="Helical" evidence="1">
    <location>
        <begin position="116"/>
        <end position="139"/>
    </location>
</feature>
<dbReference type="GO" id="GO:0071111">
    <property type="term" value="F:cyclic-guanylate-specific phosphodiesterase activity"/>
    <property type="evidence" value="ECO:0007669"/>
    <property type="project" value="InterPro"/>
</dbReference>
<feature type="domain" description="EAL" evidence="2">
    <location>
        <begin position="311"/>
        <end position="555"/>
    </location>
</feature>
<dbReference type="PROSITE" id="PS50883">
    <property type="entry name" value="EAL"/>
    <property type="match status" value="1"/>
</dbReference>
<dbReference type="SMART" id="SM00052">
    <property type="entry name" value="EAL"/>
    <property type="match status" value="1"/>
</dbReference>
<name>A0A4Q7IN24_9GAMM</name>
<reference evidence="3 4" key="1">
    <citation type="submission" date="2018-01" db="EMBL/GenBank/DDBJ databases">
        <title>Co-occurrence of chitin degradation, pigmentation and bioactivity in marine Pseudoalteromonas.</title>
        <authorList>
            <person name="Paulsen S."/>
            <person name="Gram L."/>
            <person name="Machado H."/>
        </authorList>
    </citation>
    <scope>NUCLEOTIDE SEQUENCE [LARGE SCALE GENOMIC DNA]</scope>
    <source>
        <strain evidence="3 4">S3898</strain>
    </source>
</reference>
<dbReference type="Gene3D" id="3.20.20.450">
    <property type="entry name" value="EAL domain"/>
    <property type="match status" value="1"/>
</dbReference>
<dbReference type="PANTHER" id="PTHR33121">
    <property type="entry name" value="CYCLIC DI-GMP PHOSPHODIESTERASE PDEF"/>
    <property type="match status" value="1"/>
</dbReference>
<protein>
    <recommendedName>
        <fullName evidence="2">EAL domain-containing protein</fullName>
    </recommendedName>
</protein>
<comment type="caution">
    <text evidence="3">The sequence shown here is derived from an EMBL/GenBank/DDBJ whole genome shotgun (WGS) entry which is preliminary data.</text>
</comment>
<feature type="transmembrane region" description="Helical" evidence="1">
    <location>
        <begin position="21"/>
        <end position="42"/>
    </location>
</feature>
<accession>A0A4Q7IN24</accession>
<dbReference type="AlphaFoldDB" id="A0A4Q7IN24"/>
<evidence type="ECO:0000259" key="2">
    <source>
        <dbReference type="PROSITE" id="PS50883"/>
    </source>
</evidence>
<dbReference type="Proteomes" id="UP000291338">
    <property type="component" value="Unassembled WGS sequence"/>
</dbReference>
<dbReference type="InterPro" id="IPR035919">
    <property type="entry name" value="EAL_sf"/>
</dbReference>
<keyword evidence="1" id="KW-0812">Transmembrane</keyword>
<evidence type="ECO:0000256" key="1">
    <source>
        <dbReference type="SAM" id="Phobius"/>
    </source>
</evidence>
<sequence>MKCGTVMKQVIKRITETLSKWYLIIASLLLVCFLNALLVHLFHLQIHQRGMQFTQSVSVLPETDKTDDSLELLAKQFNLQFVSYNTTPPLQIKNVDRFEFAGTTIFIKHPNVWQEYASILLLFNLLFIGILVFGYRWWLIYKVRPKSFKREHKNTLPVETENVLPTIQHPRSTDENLFNIFALIKWRYHLGESIDAQQHFSIQFHKHFSAYPNCSVKYLNSGALAVTLEQVAWGDVSAVSKKMHEVVFQVLFAIRGDLSRKIVKLGGCYYQPKSDQTKVYQLARSALTVASNNVWQHIHLTPLNKTHEISMQNSEDDFIKYIQNGQFILFFQPLFCFLTQEITQSEALLRVRHGQLGLIAAKQFVPQLHSKESLWILDTLIVEHTFKVLNKDKSHLLASVNIHVINWCEPKFANWLLRGLEKNKLSGRVLFEMALDDFCHHREQLESIARQLDELGTGLVLDHVSESFSVKDLRDVKCIKALKLAFELVHSVDSSLAQQKVVRQIVKLGKQLGLPVYAVGVETQSELKCLQRLGVKGAQGYYFSEPLQQLELAGY</sequence>
<dbReference type="RefSeq" id="WP_130255610.1">
    <property type="nucleotide sequence ID" value="NZ_PPSX01000036.1"/>
</dbReference>
<organism evidence="3 4">
    <name type="scientific">Pseudoalteromonas phenolica</name>
    <dbReference type="NCBI Taxonomy" id="161398"/>
    <lineage>
        <taxon>Bacteria</taxon>
        <taxon>Pseudomonadati</taxon>
        <taxon>Pseudomonadota</taxon>
        <taxon>Gammaproteobacteria</taxon>
        <taxon>Alteromonadales</taxon>
        <taxon>Pseudoalteromonadaceae</taxon>
        <taxon>Pseudoalteromonas</taxon>
    </lineage>
</organism>
<dbReference type="CDD" id="cd01948">
    <property type="entry name" value="EAL"/>
    <property type="match status" value="1"/>
</dbReference>
<evidence type="ECO:0000313" key="4">
    <source>
        <dbReference type="Proteomes" id="UP000291338"/>
    </source>
</evidence>
<dbReference type="SUPFAM" id="SSF141868">
    <property type="entry name" value="EAL domain-like"/>
    <property type="match status" value="1"/>
</dbReference>
<keyword evidence="1" id="KW-1133">Transmembrane helix</keyword>